<feature type="binding site" evidence="4">
    <location>
        <position position="277"/>
    </location>
    <ligand>
        <name>a divalent metal cation</name>
        <dbReference type="ChEBI" id="CHEBI:60240"/>
    </ligand>
</feature>
<dbReference type="InterPro" id="IPR013658">
    <property type="entry name" value="SGL"/>
</dbReference>
<feature type="compositionally biased region" description="Basic and acidic residues" evidence="5">
    <location>
        <begin position="26"/>
        <end position="39"/>
    </location>
</feature>
<dbReference type="Proteomes" id="UP000823823">
    <property type="component" value="Unassembled WGS sequence"/>
</dbReference>
<dbReference type="Gene3D" id="2.120.10.30">
    <property type="entry name" value="TolB, C-terminal domain"/>
    <property type="match status" value="1"/>
</dbReference>
<dbReference type="PANTHER" id="PTHR47572:SF4">
    <property type="entry name" value="LACTONASE DRP35"/>
    <property type="match status" value="1"/>
</dbReference>
<feature type="region of interest" description="Disordered" evidence="5">
    <location>
        <begin position="231"/>
        <end position="250"/>
    </location>
</feature>
<feature type="active site" description="Proton donor/acceptor" evidence="3">
    <location>
        <position position="277"/>
    </location>
</feature>
<gene>
    <name evidence="7" type="ORF">H9786_10835</name>
</gene>
<comment type="cofactor">
    <cofactor evidence="4">
        <name>Zn(2+)</name>
        <dbReference type="ChEBI" id="CHEBI:29105"/>
    </cofactor>
    <text evidence="4">Binds 1 divalent metal cation per subunit.</text>
</comment>
<keyword evidence="4" id="KW-0862">Zinc</keyword>
<dbReference type="InterPro" id="IPR011042">
    <property type="entry name" value="6-blade_b-propeller_TolB-like"/>
</dbReference>
<feature type="binding site" evidence="4">
    <location>
        <position position="154"/>
    </location>
    <ligand>
        <name>a divalent metal cation</name>
        <dbReference type="ChEBI" id="CHEBI:60240"/>
    </ligand>
</feature>
<dbReference type="GO" id="GO:0046872">
    <property type="term" value="F:metal ion binding"/>
    <property type="evidence" value="ECO:0007669"/>
    <property type="project" value="UniProtKB-KW"/>
</dbReference>
<organism evidence="7 8">
    <name type="scientific">Candidatus Brachybacterium merdavium</name>
    <dbReference type="NCBI Taxonomy" id="2838513"/>
    <lineage>
        <taxon>Bacteria</taxon>
        <taxon>Bacillati</taxon>
        <taxon>Actinomycetota</taxon>
        <taxon>Actinomycetes</taxon>
        <taxon>Micrococcales</taxon>
        <taxon>Dermabacteraceae</taxon>
        <taxon>Brachybacterium</taxon>
    </lineage>
</organism>
<dbReference type="AlphaFoldDB" id="A0A9D2LE88"/>
<sequence>MTDTEVADTEGDVACPLRRGLPLGSPDRRRSSVDERFDAPDSPLLVEGAALEKVATGAVWAEGPVWVPRRRAVRFSDIPNNRILEFSEHTGELSVFAEQVEFTNGRTLDRDGAVVECSHGRRAVQRDLGVGPADAHAPEVIVDRFGPHRLNSPNDVVVASDGAIWFTDPSYGIKREDEGHPGEEEYGDRYVFRVDPDTAVAVPVVIDVEAPNGLAFSPDESLLYVADSSLSPADRAEGEDPSPRRPRGHSIHVYDVVEGRHAKNGWILTEVSPGLPDGIRVDVAGRLWSSSRSGIQVFSPDGQRLLDLPVPEKVGNLCFGGEDGQMLYVVATTSLYRIATTTRDGSATAAAR</sequence>
<comment type="similarity">
    <text evidence="1">Belongs to the SMP-30/CGR1 family.</text>
</comment>
<evidence type="ECO:0000256" key="5">
    <source>
        <dbReference type="SAM" id="MobiDB-lite"/>
    </source>
</evidence>
<dbReference type="PRINTS" id="PR01790">
    <property type="entry name" value="SMP30FAMILY"/>
</dbReference>
<evidence type="ECO:0000313" key="7">
    <source>
        <dbReference type="EMBL" id="HJB11004.1"/>
    </source>
</evidence>
<feature type="compositionally biased region" description="Basic and acidic residues" evidence="5">
    <location>
        <begin position="234"/>
        <end position="243"/>
    </location>
</feature>
<name>A0A9D2LE88_9MICO</name>
<dbReference type="InterPro" id="IPR051262">
    <property type="entry name" value="SMP-30/CGR1_Lactonase"/>
</dbReference>
<evidence type="ECO:0000256" key="2">
    <source>
        <dbReference type="ARBA" id="ARBA00022801"/>
    </source>
</evidence>
<keyword evidence="2" id="KW-0378">Hydrolase</keyword>
<feature type="binding site" evidence="4">
    <location>
        <position position="212"/>
    </location>
    <ligand>
        <name>a divalent metal cation</name>
        <dbReference type="ChEBI" id="CHEBI:60240"/>
    </ligand>
</feature>
<evidence type="ECO:0000256" key="3">
    <source>
        <dbReference type="PIRSR" id="PIRSR605511-1"/>
    </source>
</evidence>
<evidence type="ECO:0000259" key="6">
    <source>
        <dbReference type="Pfam" id="PF08450"/>
    </source>
</evidence>
<feature type="compositionally biased region" description="Acidic residues" evidence="5">
    <location>
        <begin position="1"/>
        <end position="11"/>
    </location>
</feature>
<evidence type="ECO:0000313" key="8">
    <source>
        <dbReference type="Proteomes" id="UP000823823"/>
    </source>
</evidence>
<dbReference type="GO" id="GO:0016787">
    <property type="term" value="F:hydrolase activity"/>
    <property type="evidence" value="ECO:0007669"/>
    <property type="project" value="UniProtKB-KW"/>
</dbReference>
<accession>A0A9D2LE88</accession>
<reference evidence="7" key="1">
    <citation type="journal article" date="2021" name="PeerJ">
        <title>Extensive microbial diversity within the chicken gut microbiome revealed by metagenomics and culture.</title>
        <authorList>
            <person name="Gilroy R."/>
            <person name="Ravi A."/>
            <person name="Getino M."/>
            <person name="Pursley I."/>
            <person name="Horton D.L."/>
            <person name="Alikhan N.F."/>
            <person name="Baker D."/>
            <person name="Gharbi K."/>
            <person name="Hall N."/>
            <person name="Watson M."/>
            <person name="Adriaenssens E.M."/>
            <person name="Foster-Nyarko E."/>
            <person name="Jarju S."/>
            <person name="Secka A."/>
            <person name="Antonio M."/>
            <person name="Oren A."/>
            <person name="Chaudhuri R.R."/>
            <person name="La Ragione R."/>
            <person name="Hildebrand F."/>
            <person name="Pallen M.J."/>
        </authorList>
    </citation>
    <scope>NUCLEOTIDE SEQUENCE</scope>
    <source>
        <strain evidence="7">ChiHjej13B12-24818</strain>
    </source>
</reference>
<comment type="caution">
    <text evidence="7">The sequence shown here is derived from an EMBL/GenBank/DDBJ whole genome shotgun (WGS) entry which is preliminary data.</text>
</comment>
<proteinExistence type="inferred from homology"/>
<dbReference type="InterPro" id="IPR005511">
    <property type="entry name" value="SMP-30"/>
</dbReference>
<evidence type="ECO:0000256" key="1">
    <source>
        <dbReference type="ARBA" id="ARBA00008853"/>
    </source>
</evidence>
<feature type="region of interest" description="Disordered" evidence="5">
    <location>
        <begin position="1"/>
        <end position="39"/>
    </location>
</feature>
<dbReference type="PANTHER" id="PTHR47572">
    <property type="entry name" value="LIPOPROTEIN-RELATED"/>
    <property type="match status" value="1"/>
</dbReference>
<feature type="domain" description="SMP-30/Gluconolactonase/LRE-like region" evidence="6">
    <location>
        <begin position="60"/>
        <end position="332"/>
    </location>
</feature>
<protein>
    <submittedName>
        <fullName evidence="7">SMP-30/gluconolactonase/LRE family protein</fullName>
    </submittedName>
</protein>
<feature type="binding site" evidence="4">
    <location>
        <position position="62"/>
    </location>
    <ligand>
        <name>a divalent metal cation</name>
        <dbReference type="ChEBI" id="CHEBI:60240"/>
    </ligand>
</feature>
<feature type="binding site" evidence="4">
    <location>
        <position position="178"/>
    </location>
    <ligand>
        <name>substrate</name>
    </ligand>
</feature>
<dbReference type="SUPFAM" id="SSF63829">
    <property type="entry name" value="Calcium-dependent phosphotriesterase"/>
    <property type="match status" value="1"/>
</dbReference>
<dbReference type="EMBL" id="DWZH01000087">
    <property type="protein sequence ID" value="HJB11004.1"/>
    <property type="molecule type" value="Genomic_DNA"/>
</dbReference>
<dbReference type="Pfam" id="PF08450">
    <property type="entry name" value="SGL"/>
    <property type="match status" value="1"/>
</dbReference>
<keyword evidence="4" id="KW-0479">Metal-binding</keyword>
<reference evidence="7" key="2">
    <citation type="submission" date="2021-04" db="EMBL/GenBank/DDBJ databases">
        <authorList>
            <person name="Gilroy R."/>
        </authorList>
    </citation>
    <scope>NUCLEOTIDE SEQUENCE</scope>
    <source>
        <strain evidence="7">ChiHjej13B12-24818</strain>
    </source>
</reference>
<evidence type="ECO:0000256" key="4">
    <source>
        <dbReference type="PIRSR" id="PIRSR605511-2"/>
    </source>
</evidence>